<dbReference type="EMBL" id="KI296364">
    <property type="protein sequence ID" value="ESA01553.1"/>
    <property type="molecule type" value="Genomic_DNA"/>
</dbReference>
<reference evidence="1" key="1">
    <citation type="submission" date="2013-07" db="EMBL/GenBank/DDBJ databases">
        <title>The genome of an arbuscular mycorrhizal fungus provides insights into the evolution of the oldest plant symbiosis.</title>
        <authorList>
            <consortium name="DOE Joint Genome Institute"/>
            <person name="Tisserant E."/>
            <person name="Malbreil M."/>
            <person name="Kuo A."/>
            <person name="Kohler A."/>
            <person name="Symeonidi A."/>
            <person name="Balestrini R."/>
            <person name="Charron P."/>
            <person name="Duensing N."/>
            <person name="Frei-dit-Frey N."/>
            <person name="Gianinazzi-Pearson V."/>
            <person name="Gilbert B."/>
            <person name="Handa Y."/>
            <person name="Hijri M."/>
            <person name="Kaul R."/>
            <person name="Kawaguchi M."/>
            <person name="Krajinski F."/>
            <person name="Lammers P."/>
            <person name="Lapierre D."/>
            <person name="Masclaux F.G."/>
            <person name="Murat C."/>
            <person name="Morin E."/>
            <person name="Ndikumana S."/>
            <person name="Pagni M."/>
            <person name="Petitpierre D."/>
            <person name="Requena N."/>
            <person name="Rosikiewicz P."/>
            <person name="Riley R."/>
            <person name="Saito K."/>
            <person name="San Clemente H."/>
            <person name="Shapiro H."/>
            <person name="van Tuinen D."/>
            <person name="Becard G."/>
            <person name="Bonfante P."/>
            <person name="Paszkowski U."/>
            <person name="Shachar-Hill Y."/>
            <person name="Young J.P."/>
            <person name="Sanders I.R."/>
            <person name="Henrissat B."/>
            <person name="Rensing S.A."/>
            <person name="Grigoriev I.V."/>
            <person name="Corradi N."/>
            <person name="Roux C."/>
            <person name="Martin F."/>
        </authorList>
    </citation>
    <scope>NUCLEOTIDE SEQUENCE</scope>
    <source>
        <strain evidence="1">DAOM 197198</strain>
    </source>
</reference>
<sequence length="82" mass="9310">MKLYSVEIVPIGGLESRFTILHIKDRSQFDITGENLYGTLLIYEKKMRLNDDTIVNLTLMLEVLQGGCALKEQPIEKSILVV</sequence>
<name>U9T5I6_RHIID</name>
<protein>
    <submittedName>
        <fullName evidence="1">Uncharacterized protein</fullName>
    </submittedName>
</protein>
<accession>U9T5I6</accession>
<gene>
    <name evidence="1" type="ORF">GLOINDRAFT_7394</name>
</gene>
<dbReference type="AlphaFoldDB" id="U9T5I6"/>
<evidence type="ECO:0000313" key="1">
    <source>
        <dbReference type="EMBL" id="ESA01553.1"/>
    </source>
</evidence>
<organism evidence="1">
    <name type="scientific">Rhizophagus irregularis (strain DAOM 181602 / DAOM 197198 / MUCL 43194)</name>
    <name type="common">Arbuscular mycorrhizal fungus</name>
    <name type="synonym">Glomus intraradices</name>
    <dbReference type="NCBI Taxonomy" id="747089"/>
    <lineage>
        <taxon>Eukaryota</taxon>
        <taxon>Fungi</taxon>
        <taxon>Fungi incertae sedis</taxon>
        <taxon>Mucoromycota</taxon>
        <taxon>Glomeromycotina</taxon>
        <taxon>Glomeromycetes</taxon>
        <taxon>Glomerales</taxon>
        <taxon>Glomeraceae</taxon>
        <taxon>Rhizophagus</taxon>
    </lineage>
</organism>
<proteinExistence type="predicted"/>
<dbReference type="HOGENOM" id="CLU_2559470_0_0_1"/>